<proteinExistence type="predicted"/>
<dbReference type="eggNOG" id="ENOG5031F9K">
    <property type="taxonomic scope" value="Bacteria"/>
</dbReference>
<feature type="transmembrane region" description="Helical" evidence="1">
    <location>
        <begin position="9"/>
        <end position="26"/>
    </location>
</feature>
<sequence>MTAHPQRSVWTWLMSLFAIGFGLLTLREGGAVLFVDGAARHAAGHYVPFVVWFNFLAGFAYVVAGIGLWLRRRWAARLALAIAVVTALVFLAFAMHVALGGAWEHRTPIAMTLRTMVWMGIAILAQRLAAAAAPAAPRTEHPLSSGTPSR</sequence>
<evidence type="ECO:0000256" key="1">
    <source>
        <dbReference type="SAM" id="Phobius"/>
    </source>
</evidence>
<feature type="transmembrane region" description="Helical" evidence="1">
    <location>
        <begin position="46"/>
        <end position="71"/>
    </location>
</feature>
<dbReference type="EMBL" id="LVJS01000025">
    <property type="protein sequence ID" value="KZC24577.1"/>
    <property type="molecule type" value="Genomic_DNA"/>
</dbReference>
<evidence type="ECO:0000313" key="3">
    <source>
        <dbReference type="Proteomes" id="UP000076131"/>
    </source>
</evidence>
<name>A0A154QLE7_9GAMM</name>
<organism evidence="2 3">
    <name type="scientific">Rhodanobacter thiooxydans</name>
    <dbReference type="NCBI Taxonomy" id="416169"/>
    <lineage>
        <taxon>Bacteria</taxon>
        <taxon>Pseudomonadati</taxon>
        <taxon>Pseudomonadota</taxon>
        <taxon>Gammaproteobacteria</taxon>
        <taxon>Lysobacterales</taxon>
        <taxon>Rhodanobacteraceae</taxon>
        <taxon>Rhodanobacter</taxon>
    </lineage>
</organism>
<keyword evidence="1" id="KW-1133">Transmembrane helix</keyword>
<keyword evidence="1" id="KW-0812">Transmembrane</keyword>
<keyword evidence="1" id="KW-0472">Membrane</keyword>
<feature type="transmembrane region" description="Helical" evidence="1">
    <location>
        <begin position="78"/>
        <end position="103"/>
    </location>
</feature>
<evidence type="ECO:0000313" key="2">
    <source>
        <dbReference type="EMBL" id="KZC24577.1"/>
    </source>
</evidence>
<dbReference type="Proteomes" id="UP000076131">
    <property type="component" value="Unassembled WGS sequence"/>
</dbReference>
<dbReference type="STRING" id="416169.RHOFW104T7_07975"/>
<dbReference type="AlphaFoldDB" id="A0A154QLE7"/>
<feature type="transmembrane region" description="Helical" evidence="1">
    <location>
        <begin position="115"/>
        <end position="136"/>
    </location>
</feature>
<keyword evidence="3" id="KW-1185">Reference proteome</keyword>
<protein>
    <submittedName>
        <fullName evidence="2">Uncharacterized protein</fullName>
    </submittedName>
</protein>
<reference evidence="2 3" key="1">
    <citation type="journal article" date="2016" name="MBio">
        <title>Lateral Gene Transfer in a Heavy Metal-Contaminated-Groundwater Microbial Community.</title>
        <authorList>
            <person name="Hemme C.L."/>
            <person name="Green S.J."/>
            <person name="Rishishwar L."/>
            <person name="Prakash O."/>
            <person name="Pettenato A."/>
            <person name="Chakraborty R."/>
            <person name="Deutschbauer A.M."/>
            <person name="Van Nostrand J.D."/>
            <person name="Wu L."/>
            <person name="He Z."/>
            <person name="Jordan I.K."/>
            <person name="Hazen T.C."/>
            <person name="Arkin A.P."/>
            <person name="Kostka J.E."/>
            <person name="Zhou J."/>
        </authorList>
    </citation>
    <scope>NUCLEOTIDE SEQUENCE [LARGE SCALE GENOMIC DNA]</scope>
    <source>
        <strain evidence="2 3">FW104-T7</strain>
    </source>
</reference>
<accession>A0A154QLE7</accession>
<gene>
    <name evidence="2" type="ORF">RHOFW104T7_07975</name>
</gene>
<comment type="caution">
    <text evidence="2">The sequence shown here is derived from an EMBL/GenBank/DDBJ whole genome shotgun (WGS) entry which is preliminary data.</text>
</comment>